<keyword evidence="3" id="KW-0411">Iron-sulfur</keyword>
<comment type="caution">
    <text evidence="4">The sequence shown here is derived from an EMBL/GenBank/DDBJ whole genome shotgun (WGS) entry which is preliminary data.</text>
</comment>
<evidence type="ECO:0000256" key="2">
    <source>
        <dbReference type="ARBA" id="ARBA00005806"/>
    </source>
</evidence>
<dbReference type="Gene3D" id="3.40.50.11900">
    <property type="match status" value="1"/>
</dbReference>
<name>A0ABT1NIX4_9FIRM</name>
<dbReference type="Proteomes" id="UP001651880">
    <property type="component" value="Unassembled WGS sequence"/>
</dbReference>
<organism evidence="4 5">
    <name type="scientific">Lutispora saccharofermentans</name>
    <dbReference type="NCBI Taxonomy" id="3024236"/>
    <lineage>
        <taxon>Bacteria</taxon>
        <taxon>Bacillati</taxon>
        <taxon>Bacillota</taxon>
        <taxon>Clostridia</taxon>
        <taxon>Lutisporales</taxon>
        <taxon>Lutisporaceae</taxon>
        <taxon>Lutispora</taxon>
    </lineage>
</organism>
<evidence type="ECO:0000256" key="1">
    <source>
        <dbReference type="ARBA" id="ARBA00001966"/>
    </source>
</evidence>
<accession>A0ABT1NIX4</accession>
<sequence length="409" mass="48147">MNKLLTYMNLASRYAEGLGELPIAIYLREQHRILERVINGEEYIAATYYVPNEILSQFDIPVLYIERISGFGAANKLLGNIDIKRQYLGMPSCSCTYQIYYEGLIDECYIPHPSRIIASSFACDDAWWYCNKMSQRYKTDIYLIDVFRSNSEEAELYISKQLYELDSILKINYKTVRSLDSIIEQSNEGLEIKAKIDSVRKNNPGILDSNTALKLFPLYNDLGKPYANEIMQTLYDLLLIKAAHYEPENKIRLIWLGMIPLYYNNLIKDIEERYNCRIVYEELFQYPNKHIDKRNIYHSISKRIMNTHFFTMQQRMRDIIEYIDTYNVDGIIHFSQKNCRFLPPMLPLVYSELSEYKIPIVDINGDVADPSGFSDTIWDKLDAFFEILNRRKKDVSRNVDCREHRINQA</sequence>
<dbReference type="InterPro" id="IPR010327">
    <property type="entry name" value="FldB/FldC_alpha/beta"/>
</dbReference>
<protein>
    <submittedName>
        <fullName evidence="4">2-hydroxyacyl-CoA dehydratase family protein</fullName>
    </submittedName>
</protein>
<evidence type="ECO:0000313" key="5">
    <source>
        <dbReference type="Proteomes" id="UP001651880"/>
    </source>
</evidence>
<evidence type="ECO:0000313" key="4">
    <source>
        <dbReference type="EMBL" id="MCQ1531131.1"/>
    </source>
</evidence>
<dbReference type="Pfam" id="PF06050">
    <property type="entry name" value="HGD-D"/>
    <property type="match status" value="1"/>
</dbReference>
<gene>
    <name evidence="4" type="ORF">LJD61_16515</name>
</gene>
<keyword evidence="3" id="KW-0479">Metal-binding</keyword>
<dbReference type="EMBL" id="JAJEKE010000018">
    <property type="protein sequence ID" value="MCQ1531131.1"/>
    <property type="molecule type" value="Genomic_DNA"/>
</dbReference>
<dbReference type="RefSeq" id="WP_255228650.1">
    <property type="nucleotide sequence ID" value="NZ_JAJEKE010000018.1"/>
</dbReference>
<comment type="cofactor">
    <cofactor evidence="1">
        <name>[4Fe-4S] cluster</name>
        <dbReference type="ChEBI" id="CHEBI:49883"/>
    </cofactor>
</comment>
<keyword evidence="3" id="KW-0408">Iron</keyword>
<proteinExistence type="inferred from homology"/>
<reference evidence="4 5" key="1">
    <citation type="submission" date="2021-10" db="EMBL/GenBank/DDBJ databases">
        <title>Lutispora strain m25 sp. nov., a thermophilic, non-spore-forming bacterium isolated from a lab-scale methanogenic bioreactor digesting anaerobic sludge.</title>
        <authorList>
            <person name="El Houari A."/>
            <person name="Mcdonald J."/>
        </authorList>
    </citation>
    <scope>NUCLEOTIDE SEQUENCE [LARGE SCALE GENOMIC DNA]</scope>
    <source>
        <strain evidence="5">m25</strain>
    </source>
</reference>
<dbReference type="PANTHER" id="PTHR30548">
    <property type="entry name" value="2-HYDROXYGLUTARYL-COA DEHYDRATASE, D-COMPONENT-RELATED"/>
    <property type="match status" value="1"/>
</dbReference>
<keyword evidence="5" id="KW-1185">Reference proteome</keyword>
<comment type="similarity">
    <text evidence="2">Belongs to the FldB/FldC dehydratase alpha/beta subunit family.</text>
</comment>
<evidence type="ECO:0000256" key="3">
    <source>
        <dbReference type="ARBA" id="ARBA00023014"/>
    </source>
</evidence>
<dbReference type="PANTHER" id="PTHR30548:SF2">
    <property type="entry name" value="2-HYDROXYACYL-COA DEHYDRATASE,D-COMPONENT"/>
    <property type="match status" value="1"/>
</dbReference>